<evidence type="ECO:0000313" key="7">
    <source>
        <dbReference type="Proteomes" id="UP000054047"/>
    </source>
</evidence>
<keyword evidence="1" id="KW-0732">Signal</keyword>
<evidence type="ECO:0000256" key="1">
    <source>
        <dbReference type="ARBA" id="ARBA00022729"/>
    </source>
</evidence>
<dbReference type="PANTHER" id="PTHR46219">
    <property type="entry name" value="PROTEIN CBG11138"/>
    <property type="match status" value="1"/>
</dbReference>
<feature type="domain" description="ShKT" evidence="5">
    <location>
        <begin position="64"/>
        <end position="104"/>
    </location>
</feature>
<dbReference type="Proteomes" id="UP000054047">
    <property type="component" value="Unassembled WGS sequence"/>
</dbReference>
<keyword evidence="7" id="KW-1185">Reference proteome</keyword>
<comment type="caution">
    <text evidence="3">Lacks conserved residue(s) required for the propagation of feature annotation.</text>
</comment>
<evidence type="ECO:0000256" key="4">
    <source>
        <dbReference type="SAM" id="MobiDB-lite"/>
    </source>
</evidence>
<dbReference type="PROSITE" id="PS51670">
    <property type="entry name" value="SHKT"/>
    <property type="match status" value="2"/>
</dbReference>
<evidence type="ECO:0000256" key="3">
    <source>
        <dbReference type="PROSITE-ProRule" id="PRU01005"/>
    </source>
</evidence>
<dbReference type="SMART" id="SM00254">
    <property type="entry name" value="ShKT"/>
    <property type="match status" value="2"/>
</dbReference>
<evidence type="ECO:0000259" key="5">
    <source>
        <dbReference type="PROSITE" id="PS51670"/>
    </source>
</evidence>
<dbReference type="OrthoDB" id="5855340at2759"/>
<feature type="domain" description="ShKT" evidence="5">
    <location>
        <begin position="118"/>
        <end position="158"/>
    </location>
</feature>
<dbReference type="Gene3D" id="1.10.10.1940">
    <property type="match status" value="1"/>
</dbReference>
<sequence length="202" mass="21987">MEVPVNHAHRDVHLDTNAIRQSHNVALLRTALASSTTSPIVVPTRGPNPLPPATANPGNPATSCKDKVNPRTGVPECRQRAGLCDIPEYFALMTEQCPSTCKRCPGTLTSVLPSGAACVDLANPLSNSSDCPFRTQQCTDPVYRDVMMKQCPRTCGFCSPNPSIVTARPIMRNPAVPQLLYHMMPTNSRNDREADEEPVLLR</sequence>
<dbReference type="AlphaFoldDB" id="A0A0C2HGI5"/>
<protein>
    <submittedName>
        <fullName evidence="6">ShTK domain protein</fullName>
    </submittedName>
</protein>
<feature type="region of interest" description="Disordered" evidence="4">
    <location>
        <begin position="38"/>
        <end position="68"/>
    </location>
</feature>
<dbReference type="InterPro" id="IPR003582">
    <property type="entry name" value="ShKT_dom"/>
</dbReference>
<dbReference type="Gene3D" id="1.10.10.1870">
    <property type="entry name" value="ShTK domain-like"/>
    <property type="match status" value="1"/>
</dbReference>
<name>A0A0C2HGI5_9BILA</name>
<accession>A0A0C2HGI5</accession>
<dbReference type="FunFam" id="1.10.10.1940:FF:000002">
    <property type="entry name" value="PHAryngeal gland Toxin-related"/>
    <property type="match status" value="1"/>
</dbReference>
<keyword evidence="2" id="KW-1015">Disulfide bond</keyword>
<dbReference type="EMBL" id="KN726303">
    <property type="protein sequence ID" value="KIH68726.1"/>
    <property type="molecule type" value="Genomic_DNA"/>
</dbReference>
<reference evidence="6 7" key="1">
    <citation type="submission" date="2013-12" db="EMBL/GenBank/DDBJ databases">
        <title>Draft genome of the parsitic nematode Ancylostoma duodenale.</title>
        <authorList>
            <person name="Mitreva M."/>
        </authorList>
    </citation>
    <scope>NUCLEOTIDE SEQUENCE [LARGE SCALE GENOMIC DNA]</scope>
    <source>
        <strain evidence="6 7">Zhejiang</strain>
    </source>
</reference>
<evidence type="ECO:0000313" key="6">
    <source>
        <dbReference type="EMBL" id="KIH68726.1"/>
    </source>
</evidence>
<proteinExistence type="predicted"/>
<organism evidence="6 7">
    <name type="scientific">Ancylostoma duodenale</name>
    <dbReference type="NCBI Taxonomy" id="51022"/>
    <lineage>
        <taxon>Eukaryota</taxon>
        <taxon>Metazoa</taxon>
        <taxon>Ecdysozoa</taxon>
        <taxon>Nematoda</taxon>
        <taxon>Chromadorea</taxon>
        <taxon>Rhabditida</taxon>
        <taxon>Rhabditina</taxon>
        <taxon>Rhabditomorpha</taxon>
        <taxon>Strongyloidea</taxon>
        <taxon>Ancylostomatidae</taxon>
        <taxon>Ancylostomatinae</taxon>
        <taxon>Ancylostoma</taxon>
    </lineage>
</organism>
<evidence type="ECO:0000256" key="2">
    <source>
        <dbReference type="ARBA" id="ARBA00023157"/>
    </source>
</evidence>
<dbReference type="Pfam" id="PF01549">
    <property type="entry name" value="ShK"/>
    <property type="match status" value="2"/>
</dbReference>
<gene>
    <name evidence="6" type="ORF">ANCDUO_00931</name>
</gene>
<dbReference type="PANTHER" id="PTHR46219:SF15">
    <property type="entry name" value="SHKT DOMAIN-CONTAINING PROTEIN"/>
    <property type="match status" value="1"/>
</dbReference>